<evidence type="ECO:0000313" key="2">
    <source>
        <dbReference type="EMBL" id="WOX04628.1"/>
    </source>
</evidence>
<dbReference type="Gene3D" id="3.40.50.1820">
    <property type="entry name" value="alpha/beta hydrolase"/>
    <property type="match status" value="1"/>
</dbReference>
<dbReference type="GO" id="GO:0047372">
    <property type="term" value="F:monoacylglycerol lipase activity"/>
    <property type="evidence" value="ECO:0007669"/>
    <property type="project" value="TreeGrafter"/>
</dbReference>
<dbReference type="Proteomes" id="UP001302477">
    <property type="component" value="Chromosome"/>
</dbReference>
<keyword evidence="2" id="KW-0378">Hydrolase</keyword>
<dbReference type="EMBL" id="CP137555">
    <property type="protein sequence ID" value="WOX04628.1"/>
    <property type="molecule type" value="Genomic_DNA"/>
</dbReference>
<dbReference type="InterPro" id="IPR000639">
    <property type="entry name" value="Epox_hydrolase-like"/>
</dbReference>
<protein>
    <submittedName>
        <fullName evidence="2">Alpha/beta hydrolase</fullName>
    </submittedName>
</protein>
<dbReference type="RefSeq" id="WP_318953105.1">
    <property type="nucleotide sequence ID" value="NZ_CP137555.1"/>
</dbReference>
<dbReference type="PANTHER" id="PTHR43798">
    <property type="entry name" value="MONOACYLGLYCEROL LIPASE"/>
    <property type="match status" value="1"/>
</dbReference>
<keyword evidence="3" id="KW-1185">Reference proteome</keyword>
<evidence type="ECO:0000313" key="3">
    <source>
        <dbReference type="Proteomes" id="UP001302477"/>
    </source>
</evidence>
<dbReference type="InterPro" id="IPR029058">
    <property type="entry name" value="AB_hydrolase_fold"/>
</dbReference>
<feature type="domain" description="AB hydrolase-1" evidence="1">
    <location>
        <begin position="29"/>
        <end position="271"/>
    </location>
</feature>
<dbReference type="KEGG" id="mpaf:R5R33_12865"/>
<dbReference type="GO" id="GO:0016020">
    <property type="term" value="C:membrane"/>
    <property type="evidence" value="ECO:0007669"/>
    <property type="project" value="TreeGrafter"/>
</dbReference>
<proteinExistence type="predicted"/>
<dbReference type="PRINTS" id="PR00412">
    <property type="entry name" value="EPOXHYDRLASE"/>
</dbReference>
<dbReference type="Pfam" id="PF00561">
    <property type="entry name" value="Abhydrolase_1"/>
    <property type="match status" value="1"/>
</dbReference>
<dbReference type="SUPFAM" id="SSF53474">
    <property type="entry name" value="alpha/beta-Hydrolases"/>
    <property type="match status" value="1"/>
</dbReference>
<dbReference type="AlphaFoldDB" id="A0AAU0MVY6"/>
<dbReference type="GO" id="GO:0046464">
    <property type="term" value="P:acylglycerol catabolic process"/>
    <property type="evidence" value="ECO:0007669"/>
    <property type="project" value="TreeGrafter"/>
</dbReference>
<name>A0AAU0MVY6_9GAMM</name>
<reference evidence="2 3" key="1">
    <citation type="submission" date="2023-10" db="EMBL/GenBank/DDBJ databases">
        <title>Description of Microbulbifer bruguierae sp. nov., isolated from the sediments of mangrove plant Bruguiera sexangula and comparative genomic analyses of the genus Microbulbifer.</title>
        <authorList>
            <person name="Long M."/>
        </authorList>
    </citation>
    <scope>NUCLEOTIDE SEQUENCE [LARGE SCALE GENOMIC DNA]</scope>
    <source>
        <strain evidence="2 3">SPO729</strain>
    </source>
</reference>
<organism evidence="2 3">
    <name type="scientific">Microbulbifer pacificus</name>
    <dbReference type="NCBI Taxonomy" id="407164"/>
    <lineage>
        <taxon>Bacteria</taxon>
        <taxon>Pseudomonadati</taxon>
        <taxon>Pseudomonadota</taxon>
        <taxon>Gammaproteobacteria</taxon>
        <taxon>Cellvibrionales</taxon>
        <taxon>Microbulbiferaceae</taxon>
        <taxon>Microbulbifer</taxon>
    </lineage>
</organism>
<evidence type="ECO:0000259" key="1">
    <source>
        <dbReference type="Pfam" id="PF00561"/>
    </source>
</evidence>
<dbReference type="InterPro" id="IPR000073">
    <property type="entry name" value="AB_hydrolase_1"/>
</dbReference>
<dbReference type="PANTHER" id="PTHR43798:SF33">
    <property type="entry name" value="HYDROLASE, PUTATIVE (AFU_ORTHOLOGUE AFUA_2G14860)-RELATED"/>
    <property type="match status" value="1"/>
</dbReference>
<gene>
    <name evidence="2" type="ORF">R5R33_12865</name>
</gene>
<accession>A0AAU0MVY6</accession>
<dbReference type="InterPro" id="IPR050266">
    <property type="entry name" value="AB_hydrolase_sf"/>
</dbReference>
<sequence>MQLSVWHDSGRYLDYRGHEIFYRVEGQGPALLLIHGFPTSSWDWKKIWPELTQHYRCITLDMLGFGYSSKPRQKYLISDQADIFESLLDTLGVEAAHLIAHDYGDTVAQELLSRQLEGKLTFNIRSLHLLNGGLFPETHRALLIQKLMLSPCGGLLARLFNRKKLEKNFRKIFGPTTAPSQQEIDDFWQLITHNRGQLVMHRLMDYMNQRRQYRERWVGALQQASIPIRLTVGLSDPISGAHMVERYRELIPNPDIVELENIGHYPNVEAPARIISSIAEFLHTPASTAS</sequence>